<sequence length="43" mass="4904">MHRIIRDACLSLGNRKWSSTLQDELKNLVSAFEHAGFSKENIS</sequence>
<evidence type="ECO:0000313" key="2">
    <source>
        <dbReference type="Proteomes" id="UP000002210"/>
    </source>
</evidence>
<organism evidence="1 2">
    <name type="scientific">Bacillus cereus (strain 03BB102)</name>
    <dbReference type="NCBI Taxonomy" id="572264"/>
    <lineage>
        <taxon>Bacteria</taxon>
        <taxon>Bacillati</taxon>
        <taxon>Bacillota</taxon>
        <taxon>Bacilli</taxon>
        <taxon>Bacillales</taxon>
        <taxon>Bacillaceae</taxon>
        <taxon>Bacillus</taxon>
        <taxon>Bacillus cereus group</taxon>
    </lineage>
</organism>
<reference evidence="1 2" key="1">
    <citation type="submission" date="2009-02" db="EMBL/GenBank/DDBJ databases">
        <title>Genome sequence of Bacillus cereus 03BB102.</title>
        <authorList>
            <person name="Dodson R.J."/>
            <person name="Jackson P."/>
            <person name="Munk A.C."/>
            <person name="Brettin T."/>
            <person name="Bruce D."/>
            <person name="Detter C."/>
            <person name="Tapia R."/>
            <person name="Han C."/>
            <person name="Sutton G."/>
            <person name="Sims D."/>
        </authorList>
    </citation>
    <scope>NUCLEOTIDE SEQUENCE [LARGE SCALE GENOMIC DNA]</scope>
    <source>
        <strain evidence="1 2">03BB102</strain>
    </source>
</reference>
<dbReference type="Proteomes" id="UP000002210">
    <property type="component" value="Chromosome"/>
</dbReference>
<dbReference type="EMBL" id="CP001407">
    <property type="protein sequence ID" value="ACO29596.1"/>
    <property type="molecule type" value="Genomic_DNA"/>
</dbReference>
<name>A0A158RQX6_BACC3</name>
<protein>
    <submittedName>
        <fullName evidence="1">Uncharacterized protein</fullName>
    </submittedName>
</protein>
<proteinExistence type="predicted"/>
<accession>A0A158RQX6</accession>
<evidence type="ECO:0000313" key="1">
    <source>
        <dbReference type="EMBL" id="ACO29596.1"/>
    </source>
</evidence>
<dbReference type="AlphaFoldDB" id="A0A158RQX6"/>
<dbReference type="KEGG" id="bcx:BCA_2535"/>
<gene>
    <name evidence="1" type="ordered locus">BCA_2535</name>
</gene>